<keyword evidence="2" id="KW-1185">Reference proteome</keyword>
<name>A0A2T5PED3_9PSED</name>
<dbReference type="Proteomes" id="UP000244064">
    <property type="component" value="Unassembled WGS sequence"/>
</dbReference>
<protein>
    <submittedName>
        <fullName evidence="1">Pilin assembly protein</fullName>
    </submittedName>
</protein>
<evidence type="ECO:0000313" key="1">
    <source>
        <dbReference type="EMBL" id="PTU76096.1"/>
    </source>
</evidence>
<dbReference type="RefSeq" id="WP_108104095.1">
    <property type="nucleotide sequence ID" value="NZ_QASN01000002.1"/>
</dbReference>
<comment type="caution">
    <text evidence="1">The sequence shown here is derived from an EMBL/GenBank/DDBJ whole genome shotgun (WGS) entry which is preliminary data.</text>
</comment>
<dbReference type="EMBL" id="QASN01000002">
    <property type="protein sequence ID" value="PTU76096.1"/>
    <property type="molecule type" value="Genomic_DNA"/>
</dbReference>
<organism evidence="1 2">
    <name type="scientific">Pseudomonas mangrovi</name>
    <dbReference type="NCBI Taxonomy" id="2161748"/>
    <lineage>
        <taxon>Bacteria</taxon>
        <taxon>Pseudomonadati</taxon>
        <taxon>Pseudomonadota</taxon>
        <taxon>Gammaproteobacteria</taxon>
        <taxon>Pseudomonadales</taxon>
        <taxon>Pseudomonadaceae</taxon>
        <taxon>Pseudomonas</taxon>
    </lineage>
</organism>
<evidence type="ECO:0000313" key="2">
    <source>
        <dbReference type="Proteomes" id="UP000244064"/>
    </source>
</evidence>
<gene>
    <name evidence="1" type="ORF">DBO85_00200</name>
</gene>
<reference evidence="1 2" key="1">
    <citation type="submission" date="2018-04" db="EMBL/GenBank/DDBJ databases">
        <title>Pseudomonas sp. nov., isolated from mangrove soil.</title>
        <authorList>
            <person name="Chen C."/>
        </authorList>
    </citation>
    <scope>NUCLEOTIDE SEQUENCE [LARGE SCALE GENOMIC DNA]</scope>
    <source>
        <strain evidence="1 2">TC-11</strain>
    </source>
</reference>
<dbReference type="AlphaFoldDB" id="A0A2T5PED3"/>
<proteinExistence type="predicted"/>
<accession>A0A2T5PED3</accession>
<dbReference type="OrthoDB" id="6386565at2"/>
<sequence>MKIRELVNHWEQGPKGRLTRESYAIHLDLDSAARMAALAEMYPRRSLEELLGELIAAALEELETSLPYVKGQKVVATDEQGDPLYEDVGPTPRFLSLARKHLHQLQDSADAQTH</sequence>